<keyword evidence="3" id="KW-0687">Ribonucleoprotein</keyword>
<comment type="similarity">
    <text evidence="1">Belongs to the universal ribosomal protein uL23 family.</text>
</comment>
<organism evidence="4">
    <name type="scientific">marine metagenome</name>
    <dbReference type="NCBI Taxonomy" id="408172"/>
    <lineage>
        <taxon>unclassified sequences</taxon>
        <taxon>metagenomes</taxon>
        <taxon>ecological metagenomes</taxon>
    </lineage>
</organism>
<dbReference type="InterPro" id="IPR012678">
    <property type="entry name" value="Ribosomal_uL23/eL15/eS24_sf"/>
</dbReference>
<dbReference type="AlphaFoldDB" id="A0A381SMR7"/>
<dbReference type="NCBIfam" id="NF004363">
    <property type="entry name" value="PRK05738.2-4"/>
    <property type="match status" value="1"/>
</dbReference>
<dbReference type="HAMAP" id="MF_01369_B">
    <property type="entry name" value="Ribosomal_uL23_B"/>
    <property type="match status" value="1"/>
</dbReference>
<name>A0A381SMR7_9ZZZZ</name>
<dbReference type="GO" id="GO:0006412">
    <property type="term" value="P:translation"/>
    <property type="evidence" value="ECO:0007669"/>
    <property type="project" value="InterPro"/>
</dbReference>
<dbReference type="PANTHER" id="PTHR11620">
    <property type="entry name" value="60S RIBOSOMAL PROTEIN L23A"/>
    <property type="match status" value="1"/>
</dbReference>
<dbReference type="GO" id="GO:0003735">
    <property type="term" value="F:structural constituent of ribosome"/>
    <property type="evidence" value="ECO:0007669"/>
    <property type="project" value="InterPro"/>
</dbReference>
<evidence type="ECO:0008006" key="5">
    <source>
        <dbReference type="Google" id="ProtNLM"/>
    </source>
</evidence>
<dbReference type="Pfam" id="PF00276">
    <property type="entry name" value="Ribosomal_L23"/>
    <property type="match status" value="1"/>
</dbReference>
<dbReference type="InterPro" id="IPR013025">
    <property type="entry name" value="Ribosomal_uL23-like"/>
</dbReference>
<dbReference type="GO" id="GO:1990904">
    <property type="term" value="C:ribonucleoprotein complex"/>
    <property type="evidence" value="ECO:0007669"/>
    <property type="project" value="UniProtKB-KW"/>
</dbReference>
<gene>
    <name evidence="4" type="ORF">METZ01_LOCUS55447</name>
</gene>
<sequence length="84" mass="9502">MTEKSTNLTQYNQYSFIVSKDAYSNEIKQAIEKIFKVKVTKVNTSVMRGKLKSFKGNLGYKNDFKKAVVTLAEGNTIDSSLEIK</sequence>
<evidence type="ECO:0000256" key="3">
    <source>
        <dbReference type="ARBA" id="ARBA00023274"/>
    </source>
</evidence>
<keyword evidence="2" id="KW-0689">Ribosomal protein</keyword>
<accession>A0A381SMR7</accession>
<evidence type="ECO:0000313" key="4">
    <source>
        <dbReference type="EMBL" id="SVA02593.1"/>
    </source>
</evidence>
<protein>
    <recommendedName>
        <fullName evidence="5">50S ribosomal protein L23</fullName>
    </recommendedName>
</protein>
<dbReference type="InterPro" id="IPR012677">
    <property type="entry name" value="Nucleotide-bd_a/b_plait_sf"/>
</dbReference>
<dbReference type="GO" id="GO:0005840">
    <property type="term" value="C:ribosome"/>
    <property type="evidence" value="ECO:0007669"/>
    <property type="project" value="UniProtKB-KW"/>
</dbReference>
<dbReference type="Gene3D" id="3.30.70.330">
    <property type="match status" value="1"/>
</dbReference>
<evidence type="ECO:0000256" key="2">
    <source>
        <dbReference type="ARBA" id="ARBA00022980"/>
    </source>
</evidence>
<proteinExistence type="inferred from homology"/>
<dbReference type="SUPFAM" id="SSF54189">
    <property type="entry name" value="Ribosomal proteins S24e, L23 and L15e"/>
    <property type="match status" value="1"/>
</dbReference>
<dbReference type="EMBL" id="UINC01003022">
    <property type="protein sequence ID" value="SVA02593.1"/>
    <property type="molecule type" value="Genomic_DNA"/>
</dbReference>
<reference evidence="4" key="1">
    <citation type="submission" date="2018-05" db="EMBL/GenBank/DDBJ databases">
        <authorList>
            <person name="Lanie J.A."/>
            <person name="Ng W.-L."/>
            <person name="Kazmierczak K.M."/>
            <person name="Andrzejewski T.M."/>
            <person name="Davidsen T.M."/>
            <person name="Wayne K.J."/>
            <person name="Tettelin H."/>
            <person name="Glass J.I."/>
            <person name="Rusch D."/>
            <person name="Podicherti R."/>
            <person name="Tsui H.-C.T."/>
            <person name="Winkler M.E."/>
        </authorList>
    </citation>
    <scope>NUCLEOTIDE SEQUENCE</scope>
</reference>
<evidence type="ECO:0000256" key="1">
    <source>
        <dbReference type="ARBA" id="ARBA00006700"/>
    </source>
</evidence>